<reference evidence="2" key="1">
    <citation type="submission" date="2019-10" db="EMBL/GenBank/DDBJ databases">
        <title>Conservation and host-specific expression of non-tandemly repeated heterogenous ribosome RNA gene in arbuscular mycorrhizal fungi.</title>
        <authorList>
            <person name="Maeda T."/>
            <person name="Kobayashi Y."/>
            <person name="Nakagawa T."/>
            <person name="Ezawa T."/>
            <person name="Yamaguchi K."/>
            <person name="Bino T."/>
            <person name="Nishimoto Y."/>
            <person name="Shigenobu S."/>
            <person name="Kawaguchi M."/>
        </authorList>
    </citation>
    <scope>NUCLEOTIDE SEQUENCE</scope>
    <source>
        <strain evidence="2">HR1</strain>
    </source>
</reference>
<feature type="region of interest" description="Disordered" evidence="1">
    <location>
        <begin position="509"/>
        <end position="529"/>
    </location>
</feature>
<accession>A0A8H3QU26</accession>
<evidence type="ECO:0000256" key="1">
    <source>
        <dbReference type="SAM" id="MobiDB-lite"/>
    </source>
</evidence>
<protein>
    <submittedName>
        <fullName evidence="2">KICSTOR complex protein ITFG2</fullName>
    </submittedName>
</protein>
<dbReference type="PANTHER" id="PTHR16317">
    <property type="entry name" value="INTEGRIN ALPHA REPEAT DOMAIN-CONTAINING"/>
    <property type="match status" value="1"/>
</dbReference>
<dbReference type="InterPro" id="IPR036322">
    <property type="entry name" value="WD40_repeat_dom_sf"/>
</dbReference>
<dbReference type="InterPro" id="IPR031793">
    <property type="entry name" value="KICSTOR_ITFG2"/>
</dbReference>
<dbReference type="OrthoDB" id="9996127at2759"/>
<feature type="compositionally biased region" description="Basic and acidic residues" evidence="1">
    <location>
        <begin position="509"/>
        <end position="519"/>
    </location>
</feature>
<organism evidence="2 3">
    <name type="scientific">Rhizophagus clarus</name>
    <dbReference type="NCBI Taxonomy" id="94130"/>
    <lineage>
        <taxon>Eukaryota</taxon>
        <taxon>Fungi</taxon>
        <taxon>Fungi incertae sedis</taxon>
        <taxon>Mucoromycota</taxon>
        <taxon>Glomeromycotina</taxon>
        <taxon>Glomeromycetes</taxon>
        <taxon>Glomerales</taxon>
        <taxon>Glomeraceae</taxon>
        <taxon>Rhizophagus</taxon>
    </lineage>
</organism>
<name>A0A8H3QU26_9GLOM</name>
<proteinExistence type="predicted"/>
<dbReference type="Pfam" id="PF15907">
    <property type="entry name" value="Itfg2"/>
    <property type="match status" value="2"/>
</dbReference>
<sequence>MKSVCLVERVKWKFAGNMNPHAFDFGDVDNDKDNEFVIGNLKGELSVFKGISAANDGQPYVTCSGLGTITCVAVGDIKNSGKNSIVCVNAEGQCHIFDLTLSNESAPTTHEENIPTSLKKNNDAQTPAMRPLIIDSTKVIEKPTLTLSVPVNCNRILIADIDDDGINEIVLARTDRVLQVFNFQIPSLPIDSAASIKAPLTKEQPYLEEKKKWYFDGQITSLSTAKDPATSSPLLIIGQPGGHFIIIEKNEKETSFPIQVSGDQSGEEFTEVSTEIVKGTKFKNGKRVDVLALITMDGKFTLYDLQNSSMSHHELQGTHKLFGMASMDLCINDEGLDNKIIDDPEKSTKKHNNVFVVCAWNGCTYVIDHDFNVVKFEFEGRVCAFAAGQYAITPGHNVNCFLYVDFEDQITVYYNLRINTKPVTNFMEIMRDQLDRFDELLKDRVQDYLQEKEALSNGSYQSASNIAEFFHQCLYQLDDYKNMKAKLIEELRANGTRDDSELVESVIDQKEESDIERPESQNNEQNQNKHDDFVLISGEQDIVQDEGTQELEENKVIRNVLDEMNSDIEGNVVAQNQTTNTDKKQLCVYEIQSSVHIDNSTKGTPSVQEFDEEK</sequence>
<dbReference type="AlphaFoldDB" id="A0A8H3QU26"/>
<evidence type="ECO:0000313" key="3">
    <source>
        <dbReference type="Proteomes" id="UP000615446"/>
    </source>
</evidence>
<gene>
    <name evidence="2" type="ORF">RCL2_001949900</name>
</gene>
<dbReference type="SUPFAM" id="SSF50978">
    <property type="entry name" value="WD40 repeat-like"/>
    <property type="match status" value="1"/>
</dbReference>
<dbReference type="PANTHER" id="PTHR16317:SF1">
    <property type="entry name" value="KICSTOR COMPLEX PROTEIN ITFG2"/>
    <property type="match status" value="1"/>
</dbReference>
<dbReference type="EMBL" id="BLAL01000216">
    <property type="protein sequence ID" value="GES92735.1"/>
    <property type="molecule type" value="Genomic_DNA"/>
</dbReference>
<dbReference type="Proteomes" id="UP000615446">
    <property type="component" value="Unassembled WGS sequence"/>
</dbReference>
<dbReference type="GO" id="GO:0032006">
    <property type="term" value="P:regulation of TOR signaling"/>
    <property type="evidence" value="ECO:0007669"/>
    <property type="project" value="TreeGrafter"/>
</dbReference>
<comment type="caution">
    <text evidence="2">The sequence shown here is derived from an EMBL/GenBank/DDBJ whole genome shotgun (WGS) entry which is preliminary data.</text>
</comment>
<evidence type="ECO:0000313" key="2">
    <source>
        <dbReference type="EMBL" id="GES92735.1"/>
    </source>
</evidence>